<feature type="region of interest" description="Disordered" evidence="1">
    <location>
        <begin position="71"/>
        <end position="128"/>
    </location>
</feature>
<protein>
    <recommendedName>
        <fullName evidence="4">Response regulatory domain-containing protein</fullName>
    </recommendedName>
</protein>
<keyword evidence="3" id="KW-1185">Reference proteome</keyword>
<sequence>MPERRGSEATASIREFEKEHAIHDKNFIITWSDTFKDEAGRTIPFPGANAVVEKPLKPDELKNLLIQHSLLKMAPQETHSEVETETRKRTKQPLAQSGSTLFSNSNTQESPDQKPSHQEEIDAEKKLK</sequence>
<organism evidence="2 3">
    <name type="scientific">Aquicella lusitana</name>
    <dbReference type="NCBI Taxonomy" id="254246"/>
    <lineage>
        <taxon>Bacteria</taxon>
        <taxon>Pseudomonadati</taxon>
        <taxon>Pseudomonadota</taxon>
        <taxon>Gammaproteobacteria</taxon>
        <taxon>Legionellales</taxon>
        <taxon>Coxiellaceae</taxon>
        <taxon>Aquicella</taxon>
    </lineage>
</organism>
<accession>A0A370FYD5</accession>
<reference evidence="2 3" key="1">
    <citation type="submission" date="2018-07" db="EMBL/GenBank/DDBJ databases">
        <title>Genomic Encyclopedia of Type Strains, Phase IV (KMG-IV): sequencing the most valuable type-strain genomes for metagenomic binning, comparative biology and taxonomic classification.</title>
        <authorList>
            <person name="Goeker M."/>
        </authorList>
    </citation>
    <scope>NUCLEOTIDE SEQUENCE [LARGE SCALE GENOMIC DNA]</scope>
    <source>
        <strain evidence="2 3">DSM 16500</strain>
    </source>
</reference>
<evidence type="ECO:0000313" key="3">
    <source>
        <dbReference type="Proteomes" id="UP000254720"/>
    </source>
</evidence>
<feature type="compositionally biased region" description="Basic and acidic residues" evidence="1">
    <location>
        <begin position="111"/>
        <end position="128"/>
    </location>
</feature>
<dbReference type="AlphaFoldDB" id="A0A370FYD5"/>
<dbReference type="InterPro" id="IPR011006">
    <property type="entry name" value="CheY-like_superfamily"/>
</dbReference>
<feature type="compositionally biased region" description="Polar residues" evidence="1">
    <location>
        <begin position="93"/>
        <end position="110"/>
    </location>
</feature>
<comment type="caution">
    <text evidence="2">The sequence shown here is derived from an EMBL/GenBank/DDBJ whole genome shotgun (WGS) entry which is preliminary data.</text>
</comment>
<dbReference type="Gene3D" id="3.40.50.2300">
    <property type="match status" value="1"/>
</dbReference>
<dbReference type="Proteomes" id="UP000254720">
    <property type="component" value="Unassembled WGS sequence"/>
</dbReference>
<evidence type="ECO:0000256" key="1">
    <source>
        <dbReference type="SAM" id="MobiDB-lite"/>
    </source>
</evidence>
<dbReference type="EMBL" id="QQAX01000055">
    <property type="protein sequence ID" value="RDI36465.1"/>
    <property type="molecule type" value="Genomic_DNA"/>
</dbReference>
<dbReference type="RefSeq" id="WP_114835526.1">
    <property type="nucleotide sequence ID" value="NZ_LR699115.1"/>
</dbReference>
<feature type="compositionally biased region" description="Basic and acidic residues" evidence="1">
    <location>
        <begin position="78"/>
        <end position="87"/>
    </location>
</feature>
<evidence type="ECO:0008006" key="4">
    <source>
        <dbReference type="Google" id="ProtNLM"/>
    </source>
</evidence>
<dbReference type="SUPFAM" id="SSF52172">
    <property type="entry name" value="CheY-like"/>
    <property type="match status" value="1"/>
</dbReference>
<evidence type="ECO:0000313" key="2">
    <source>
        <dbReference type="EMBL" id="RDI36465.1"/>
    </source>
</evidence>
<gene>
    <name evidence="2" type="ORF">C8D86_1556</name>
</gene>
<name>A0A370FYD5_9COXI</name>
<proteinExistence type="predicted"/>